<dbReference type="RefSeq" id="WP_235052515.1">
    <property type="nucleotide sequence ID" value="NZ_JAKFHA010000006.1"/>
</dbReference>
<keyword evidence="1" id="KW-0812">Transmembrane</keyword>
<comment type="caution">
    <text evidence="2">The sequence shown here is derived from an EMBL/GenBank/DDBJ whole genome shotgun (WGS) entry which is preliminary data.</text>
</comment>
<reference evidence="2" key="1">
    <citation type="submission" date="2022-01" db="EMBL/GenBank/DDBJ databases">
        <title>Genome-Based Taxonomic Classification of the Phylum Actinobacteria.</title>
        <authorList>
            <person name="Gao Y."/>
        </authorList>
    </citation>
    <scope>NUCLEOTIDE SEQUENCE</scope>
    <source>
        <strain evidence="2">KLBMP 8922</strain>
    </source>
</reference>
<keyword evidence="1" id="KW-1133">Transmembrane helix</keyword>
<sequence>MITDDDMHDLFARAIPDDEPSLTDFRPVARAEGTRLRRRRRIRVGAAAIAFTAVLGGTAVLAVSTPWSESGGRGSAAASPSVDPVEQLRAALAADPALAGSTVTLHQVEGLLIYAVTHPDGSRSRLDVQPQYRKPVGSPRMSCGGPEPRACEWAVLSDGSQAAVDGLHEGGGTRADGFKHTWLEIVLPDGQVIGVSSTNVLDTNAGFLPGDPLPQQQLLGLAKNPAVLAALRAIPYTPVLDEPAAAPCTRPPTETTLPGGNGKGWLQYCGSLTPPSQGAAK</sequence>
<evidence type="ECO:0000256" key="1">
    <source>
        <dbReference type="SAM" id="Phobius"/>
    </source>
</evidence>
<dbReference type="Proteomes" id="UP001165378">
    <property type="component" value="Unassembled WGS sequence"/>
</dbReference>
<keyword evidence="1" id="KW-0472">Membrane</keyword>
<evidence type="ECO:0000313" key="3">
    <source>
        <dbReference type="Proteomes" id="UP001165378"/>
    </source>
</evidence>
<proteinExistence type="predicted"/>
<feature type="transmembrane region" description="Helical" evidence="1">
    <location>
        <begin position="44"/>
        <end position="63"/>
    </location>
</feature>
<keyword evidence="3" id="KW-1185">Reference proteome</keyword>
<protein>
    <submittedName>
        <fullName evidence="2">Uncharacterized protein</fullName>
    </submittedName>
</protein>
<evidence type="ECO:0000313" key="2">
    <source>
        <dbReference type="EMBL" id="MCF2528356.1"/>
    </source>
</evidence>
<dbReference type="EMBL" id="JAKFHA010000006">
    <property type="protein sequence ID" value="MCF2528356.1"/>
    <property type="molecule type" value="Genomic_DNA"/>
</dbReference>
<accession>A0AA41PZ67</accession>
<dbReference type="AlphaFoldDB" id="A0AA41PZ67"/>
<organism evidence="2 3">
    <name type="scientific">Yinghuangia soli</name>
    <dbReference type="NCBI Taxonomy" id="2908204"/>
    <lineage>
        <taxon>Bacteria</taxon>
        <taxon>Bacillati</taxon>
        <taxon>Actinomycetota</taxon>
        <taxon>Actinomycetes</taxon>
        <taxon>Kitasatosporales</taxon>
        <taxon>Streptomycetaceae</taxon>
        <taxon>Yinghuangia</taxon>
    </lineage>
</organism>
<name>A0AA41PZ67_9ACTN</name>
<gene>
    <name evidence="2" type="ORF">LZ495_14165</name>
</gene>